<dbReference type="CDD" id="cd07067">
    <property type="entry name" value="HP_PGM_like"/>
    <property type="match status" value="1"/>
</dbReference>
<name>A0A7J6MNF6_PEROL</name>
<dbReference type="PANTHER" id="PTHR47821">
    <property type="entry name" value="PHOSPHOGLYCERATE MUTASE FAMILY PROTEIN"/>
    <property type="match status" value="1"/>
</dbReference>
<comment type="caution">
    <text evidence="2">The sequence shown here is derived from an EMBL/GenBank/DDBJ whole genome shotgun (WGS) entry which is preliminary data.</text>
</comment>
<dbReference type="Gene3D" id="3.40.50.1240">
    <property type="entry name" value="Phosphoglycerate mutase-like"/>
    <property type="match status" value="1"/>
</dbReference>
<evidence type="ECO:0000313" key="4">
    <source>
        <dbReference type="Proteomes" id="UP000572268"/>
    </source>
</evidence>
<dbReference type="EMBL" id="JABAHT010000039">
    <property type="protein sequence ID" value="KAF4668304.1"/>
    <property type="molecule type" value="Genomic_DNA"/>
</dbReference>
<dbReference type="AlphaFoldDB" id="A0A7J6MNF6"/>
<reference evidence="3 4" key="1">
    <citation type="submission" date="2020-04" db="EMBL/GenBank/DDBJ databases">
        <title>Perkinsus olseni comparative genomics.</title>
        <authorList>
            <person name="Bogema D.R."/>
        </authorList>
    </citation>
    <scope>NUCLEOTIDE SEQUENCE [LARGE SCALE GENOMIC DNA]</scope>
    <source>
        <strain evidence="1">ATCC PRA-179</strain>
        <strain evidence="2">ATCC PRA-31</strain>
    </source>
</reference>
<dbReference type="EMBL" id="JABANN010000058">
    <property type="protein sequence ID" value="KAF4673102.1"/>
    <property type="molecule type" value="Genomic_DNA"/>
</dbReference>
<protein>
    <recommendedName>
        <fullName evidence="5">Histidine phosphatase family protein</fullName>
    </recommendedName>
</protein>
<dbReference type="Pfam" id="PF00300">
    <property type="entry name" value="His_Phos_1"/>
    <property type="match status" value="1"/>
</dbReference>
<gene>
    <name evidence="2" type="ORF">FOL46_007808</name>
    <name evidence="1" type="ORF">FOZ61_006706</name>
</gene>
<organism evidence="2 4">
    <name type="scientific">Perkinsus olseni</name>
    <name type="common">Perkinsus atlanticus</name>
    <dbReference type="NCBI Taxonomy" id="32597"/>
    <lineage>
        <taxon>Eukaryota</taxon>
        <taxon>Sar</taxon>
        <taxon>Alveolata</taxon>
        <taxon>Perkinsozoa</taxon>
        <taxon>Perkinsea</taxon>
        <taxon>Perkinsida</taxon>
        <taxon>Perkinsidae</taxon>
        <taxon>Perkinsus</taxon>
    </lineage>
</organism>
<dbReference type="Proteomes" id="UP000570595">
    <property type="component" value="Unassembled WGS sequence"/>
</dbReference>
<dbReference type="SMART" id="SM00855">
    <property type="entry name" value="PGAM"/>
    <property type="match status" value="1"/>
</dbReference>
<dbReference type="PROSITE" id="PS00175">
    <property type="entry name" value="PG_MUTASE"/>
    <property type="match status" value="1"/>
</dbReference>
<accession>A0A7J6MNF6</accession>
<evidence type="ECO:0000313" key="3">
    <source>
        <dbReference type="Proteomes" id="UP000570595"/>
    </source>
</evidence>
<evidence type="ECO:0008006" key="5">
    <source>
        <dbReference type="Google" id="ProtNLM"/>
    </source>
</evidence>
<evidence type="ECO:0000313" key="1">
    <source>
        <dbReference type="EMBL" id="KAF4668304.1"/>
    </source>
</evidence>
<dbReference type="GO" id="GO:0003824">
    <property type="term" value="F:catalytic activity"/>
    <property type="evidence" value="ECO:0007669"/>
    <property type="project" value="InterPro"/>
</dbReference>
<dbReference type="InterPro" id="IPR001345">
    <property type="entry name" value="PG/BPGM_mutase_AS"/>
</dbReference>
<dbReference type="InterPro" id="IPR029033">
    <property type="entry name" value="His_PPase_superfam"/>
</dbReference>
<dbReference type="SUPFAM" id="SSF53254">
    <property type="entry name" value="Phosphoglycerate mutase-like"/>
    <property type="match status" value="1"/>
</dbReference>
<dbReference type="PANTHER" id="PTHR47821:SF2">
    <property type="entry name" value="PHOSPHOGLYCERATE MUTASE FAMILY PROTEIN"/>
    <property type="match status" value="1"/>
</dbReference>
<proteinExistence type="predicted"/>
<evidence type="ECO:0000313" key="2">
    <source>
        <dbReference type="EMBL" id="KAF4673102.1"/>
    </source>
</evidence>
<dbReference type="InterPro" id="IPR013078">
    <property type="entry name" value="His_Pase_superF_clade-1"/>
</dbReference>
<sequence length="206" mass="22660">MPKTTSPTSSIFLIRHGQSEANVANLIVSNPEVGCSSYGLTDAGREQVMASARGFLREYGDATPNMEIVSSDFLRTRQTAELFASEVGFPVDRIQFDTRLRERYFGSIDMTSDGSYAKVWERDAQNESLEDYGAESADSVAARSVAVVKDQMKSGCKTLVLVTHGDVLQILQTALVGFPPNQHRTAVDNINQGELRRVQPKIPLTE</sequence>
<dbReference type="OrthoDB" id="354304at2759"/>
<dbReference type="Proteomes" id="UP000572268">
    <property type="component" value="Unassembled WGS sequence"/>
</dbReference>